<comment type="caution">
    <text evidence="6">The sequence shown here is derived from an EMBL/GenBank/DDBJ whole genome shotgun (WGS) entry which is preliminary data.</text>
</comment>
<dbReference type="NCBIfam" id="TIGR01352">
    <property type="entry name" value="tonB_Cterm"/>
    <property type="match status" value="1"/>
</dbReference>
<comment type="subcellular location">
    <subcellularLocation>
        <location evidence="1">Membrane</location>
        <topology evidence="1">Single-pass membrane protein</topology>
    </subcellularLocation>
</comment>
<evidence type="ECO:0000256" key="5">
    <source>
        <dbReference type="SAM" id="Coils"/>
    </source>
</evidence>
<feature type="coiled-coil region" evidence="5">
    <location>
        <begin position="98"/>
        <end position="166"/>
    </location>
</feature>
<keyword evidence="3" id="KW-1133">Transmembrane helix</keyword>
<name>A0A1J5Q6W8_9ZZZZ</name>
<evidence type="ECO:0000313" key="6">
    <source>
        <dbReference type="EMBL" id="OIQ75743.1"/>
    </source>
</evidence>
<evidence type="ECO:0000256" key="1">
    <source>
        <dbReference type="ARBA" id="ARBA00004167"/>
    </source>
</evidence>
<keyword evidence="4" id="KW-0472">Membrane</keyword>
<dbReference type="SUPFAM" id="SSF74653">
    <property type="entry name" value="TolA/TonB C-terminal domain"/>
    <property type="match status" value="1"/>
</dbReference>
<sequence>MSLPSRLRALTPLHWALIASVGVHAAVLSLRFAAPETFNRIFDNAPLDVVLVNQRTADAPAKPQAIAQNNLDGGGEAAHGMATTPLPFSAHFANGDSVSDQERRLSALEQKQQELLTQVRRQIVRLAPTARQETNPQAQQALEQKRKQLLDILGAIERQMQQQNAKPRRRYIGPSTREAAYAQYYDKLRQKIERLGTQDFPQSGGSKLYGDLVMSMTIAANGRLVHADVVRSSGNAVLDRQARAIVEAAQPFGRFTESMLKQADQIVVISRFHFTREQGLETAVQAPAGTGVPQP</sequence>
<accession>A0A1J5Q6W8</accession>
<dbReference type="InterPro" id="IPR006260">
    <property type="entry name" value="TonB/TolA_C"/>
</dbReference>
<dbReference type="AlphaFoldDB" id="A0A1J5Q6W8"/>
<reference evidence="6" key="1">
    <citation type="submission" date="2016-10" db="EMBL/GenBank/DDBJ databases">
        <title>Sequence of Gallionella enrichment culture.</title>
        <authorList>
            <person name="Poehlein A."/>
            <person name="Muehling M."/>
            <person name="Daniel R."/>
        </authorList>
    </citation>
    <scope>NUCLEOTIDE SEQUENCE</scope>
</reference>
<gene>
    <name evidence="6" type="ORF">GALL_425850</name>
</gene>
<dbReference type="EMBL" id="MLJW01002071">
    <property type="protein sequence ID" value="OIQ75743.1"/>
    <property type="molecule type" value="Genomic_DNA"/>
</dbReference>
<dbReference type="Gene3D" id="3.30.1150.10">
    <property type="match status" value="1"/>
</dbReference>
<dbReference type="GO" id="GO:0016020">
    <property type="term" value="C:membrane"/>
    <property type="evidence" value="ECO:0007669"/>
    <property type="project" value="UniProtKB-SubCell"/>
</dbReference>
<dbReference type="Pfam" id="PF13103">
    <property type="entry name" value="TonB_2"/>
    <property type="match status" value="1"/>
</dbReference>
<keyword evidence="5" id="KW-0175">Coiled coil</keyword>
<organism evidence="6">
    <name type="scientific">mine drainage metagenome</name>
    <dbReference type="NCBI Taxonomy" id="410659"/>
    <lineage>
        <taxon>unclassified sequences</taxon>
        <taxon>metagenomes</taxon>
        <taxon>ecological metagenomes</taxon>
    </lineage>
</organism>
<evidence type="ECO:0000256" key="3">
    <source>
        <dbReference type="ARBA" id="ARBA00022989"/>
    </source>
</evidence>
<evidence type="ECO:0000256" key="2">
    <source>
        <dbReference type="ARBA" id="ARBA00022692"/>
    </source>
</evidence>
<keyword evidence="2" id="KW-0812">Transmembrane</keyword>
<evidence type="ECO:0000256" key="4">
    <source>
        <dbReference type="ARBA" id="ARBA00023136"/>
    </source>
</evidence>
<proteinExistence type="predicted"/>
<protein>
    <submittedName>
        <fullName evidence="6">Gram-negative bacterial tonB protein</fullName>
    </submittedName>
</protein>